<accession>A0AAV3U2N7</accession>
<feature type="transmembrane region" description="Helical" evidence="1">
    <location>
        <begin position="337"/>
        <end position="358"/>
    </location>
</feature>
<evidence type="ECO:0000256" key="1">
    <source>
        <dbReference type="SAM" id="Phobius"/>
    </source>
</evidence>
<keyword evidence="1" id="KW-0472">Membrane</keyword>
<dbReference type="Pfam" id="PF13795">
    <property type="entry name" value="HupE_UreJ_2"/>
    <property type="match status" value="1"/>
</dbReference>
<evidence type="ECO:0008006" key="4">
    <source>
        <dbReference type="Google" id="ProtNLM"/>
    </source>
</evidence>
<evidence type="ECO:0000313" key="2">
    <source>
        <dbReference type="EMBL" id="GAA4943461.1"/>
    </source>
</evidence>
<keyword evidence="3" id="KW-1185">Reference proteome</keyword>
<keyword evidence="1" id="KW-1133">Transmembrane helix</keyword>
<feature type="transmembrane region" description="Helical" evidence="1">
    <location>
        <begin position="406"/>
        <end position="424"/>
    </location>
</feature>
<dbReference type="EMBL" id="BAABLX010000017">
    <property type="protein sequence ID" value="GAA4943461.1"/>
    <property type="molecule type" value="Genomic_DNA"/>
</dbReference>
<dbReference type="RefSeq" id="WP_345421857.1">
    <property type="nucleotide sequence ID" value="NZ_AP031496.1"/>
</dbReference>
<name>A0AAV3U2N7_9ALTE</name>
<sequence length="429" mass="47264">MLPPEKPTPLFGNPALNYYKPKSRNALSRQNWARALLWLVGLLCAASSNAHLLNMTKAEVEILPDNSLRASLLVDLSREAGSGEEYFRWSNLANPTRDPTVQATLARLTQGLNITADSQPLHWQVTHITWPKDRPLSDFTSGLSWPMTEIQLAAPAAVLSIPSTIPLNRPSKTSSSLSPKTQAEPPRVLQARFSDGFRFEEPIALRMSCACSNLSLNRWLVRNQQSPQYYPTGIANNETATQQPALNVWRDYIWLGITHIIPKGWDHVLFVLGLLLGMHTARQLIIWISGFTLAHTLTLGLAAKGAIAVPSQWVEPAIALTIAWVAVENLMHPPKTYLRLAVVFAFGLIHGLGFAGVLKEMGFPPGDFTTALIGFNVGVEVAQLAIVLLGWIIYRTWANPSAWRRRVALPGSVLIAATGLYWAVVRLVG</sequence>
<organism evidence="2 3">
    <name type="scientific">Halioxenophilus aromaticivorans</name>
    <dbReference type="NCBI Taxonomy" id="1306992"/>
    <lineage>
        <taxon>Bacteria</taxon>
        <taxon>Pseudomonadati</taxon>
        <taxon>Pseudomonadota</taxon>
        <taxon>Gammaproteobacteria</taxon>
        <taxon>Alteromonadales</taxon>
        <taxon>Alteromonadaceae</taxon>
        <taxon>Halioxenophilus</taxon>
    </lineage>
</organism>
<proteinExistence type="predicted"/>
<feature type="transmembrane region" description="Helical" evidence="1">
    <location>
        <begin position="313"/>
        <end position="330"/>
    </location>
</feature>
<dbReference type="Proteomes" id="UP001409585">
    <property type="component" value="Unassembled WGS sequence"/>
</dbReference>
<keyword evidence="1" id="KW-0812">Transmembrane</keyword>
<dbReference type="InterPro" id="IPR032809">
    <property type="entry name" value="Put_HupE_UreJ"/>
</dbReference>
<gene>
    <name evidence="2" type="ORF">GCM10025791_22870</name>
</gene>
<dbReference type="AlphaFoldDB" id="A0AAV3U2N7"/>
<evidence type="ECO:0000313" key="3">
    <source>
        <dbReference type="Proteomes" id="UP001409585"/>
    </source>
</evidence>
<feature type="transmembrane region" description="Helical" evidence="1">
    <location>
        <begin position="370"/>
        <end position="394"/>
    </location>
</feature>
<protein>
    <recommendedName>
        <fullName evidence="4">HupE/UreJ family protein</fullName>
    </recommendedName>
</protein>
<reference evidence="3" key="1">
    <citation type="journal article" date="2019" name="Int. J. Syst. Evol. Microbiol.">
        <title>The Global Catalogue of Microorganisms (GCM) 10K type strain sequencing project: providing services to taxonomists for standard genome sequencing and annotation.</title>
        <authorList>
            <consortium name="The Broad Institute Genomics Platform"/>
            <consortium name="The Broad Institute Genome Sequencing Center for Infectious Disease"/>
            <person name="Wu L."/>
            <person name="Ma J."/>
        </authorList>
    </citation>
    <scope>NUCLEOTIDE SEQUENCE [LARGE SCALE GENOMIC DNA]</scope>
    <source>
        <strain evidence="3">JCM 19134</strain>
    </source>
</reference>
<comment type="caution">
    <text evidence="2">The sequence shown here is derived from an EMBL/GenBank/DDBJ whole genome shotgun (WGS) entry which is preliminary data.</text>
</comment>